<evidence type="ECO:0000256" key="2">
    <source>
        <dbReference type="ARBA" id="ARBA00022827"/>
    </source>
</evidence>
<protein>
    <recommendedName>
        <fullName evidence="5">FAD-binding domain-containing protein</fullName>
    </recommendedName>
</protein>
<dbReference type="Gene3D" id="3.50.50.60">
    <property type="entry name" value="FAD/NAD(P)-binding domain"/>
    <property type="match status" value="2"/>
</dbReference>
<dbReference type="Gene3D" id="3.30.9.10">
    <property type="entry name" value="D-Amino Acid Oxidase, subunit A, domain 2"/>
    <property type="match status" value="1"/>
</dbReference>
<evidence type="ECO:0000313" key="7">
    <source>
        <dbReference type="Proteomes" id="UP000019804"/>
    </source>
</evidence>
<dbReference type="AlphaFoldDB" id="A0A017STK3"/>
<dbReference type="InterPro" id="IPR036188">
    <property type="entry name" value="FAD/NAD-bd_sf"/>
</dbReference>
<feature type="region of interest" description="Disordered" evidence="4">
    <location>
        <begin position="76"/>
        <end position="95"/>
    </location>
</feature>
<dbReference type="RefSeq" id="XP_040643293.1">
    <property type="nucleotide sequence ID" value="XM_040778538.1"/>
</dbReference>
<dbReference type="OrthoDB" id="2096480at2759"/>
<keyword evidence="2" id="KW-0274">FAD</keyword>
<keyword evidence="3" id="KW-0560">Oxidoreductase</keyword>
<organism evidence="6 7">
    <name type="scientific">Aspergillus ruber (strain CBS 135680)</name>
    <dbReference type="NCBI Taxonomy" id="1388766"/>
    <lineage>
        <taxon>Eukaryota</taxon>
        <taxon>Fungi</taxon>
        <taxon>Dikarya</taxon>
        <taxon>Ascomycota</taxon>
        <taxon>Pezizomycotina</taxon>
        <taxon>Eurotiomycetes</taxon>
        <taxon>Eurotiomycetidae</taxon>
        <taxon>Eurotiales</taxon>
        <taxon>Aspergillaceae</taxon>
        <taxon>Aspergillus</taxon>
        <taxon>Aspergillus subgen. Aspergillus</taxon>
    </lineage>
</organism>
<dbReference type="GO" id="GO:0016709">
    <property type="term" value="F:oxidoreductase activity, acting on paired donors, with incorporation or reduction of molecular oxygen, NAD(P)H as one donor, and incorporation of one atom of oxygen"/>
    <property type="evidence" value="ECO:0007669"/>
    <property type="project" value="UniProtKB-ARBA"/>
</dbReference>
<feature type="domain" description="FAD-binding" evidence="5">
    <location>
        <begin position="9"/>
        <end position="72"/>
    </location>
</feature>
<dbReference type="SUPFAM" id="SSF51905">
    <property type="entry name" value="FAD/NAD(P)-binding domain"/>
    <property type="match status" value="1"/>
</dbReference>
<proteinExistence type="predicted"/>
<dbReference type="InterPro" id="IPR002938">
    <property type="entry name" value="FAD-bd"/>
</dbReference>
<name>A0A017STK3_ASPRC</name>
<feature type="domain" description="FAD-binding" evidence="5">
    <location>
        <begin position="88"/>
        <end position="259"/>
    </location>
</feature>
<dbReference type="Gene3D" id="3.40.30.120">
    <property type="match status" value="1"/>
</dbReference>
<evidence type="ECO:0000256" key="1">
    <source>
        <dbReference type="ARBA" id="ARBA00022630"/>
    </source>
</evidence>
<dbReference type="Proteomes" id="UP000019804">
    <property type="component" value="Unassembled WGS sequence"/>
</dbReference>
<keyword evidence="7" id="KW-1185">Reference proteome</keyword>
<dbReference type="GeneID" id="63693662"/>
<reference evidence="7" key="1">
    <citation type="journal article" date="2014" name="Nat. Commun.">
        <title>Genomic adaptations of the halophilic Dead Sea filamentous fungus Eurotium rubrum.</title>
        <authorList>
            <person name="Kis-Papo T."/>
            <person name="Weig A.R."/>
            <person name="Riley R."/>
            <person name="Persoh D."/>
            <person name="Salamov A."/>
            <person name="Sun H."/>
            <person name="Lipzen A."/>
            <person name="Wasser S.P."/>
            <person name="Rambold G."/>
            <person name="Grigoriev I.V."/>
            <person name="Nevo E."/>
        </authorList>
    </citation>
    <scope>NUCLEOTIDE SEQUENCE [LARGE SCALE GENOMIC DNA]</scope>
    <source>
        <strain evidence="7">CBS 135680</strain>
    </source>
</reference>
<sequence>MIIPQPSEETPITIVGVGPVGIFLTYQLSRLNVPCLLAEQSLRTTKWPKMNLTNARVMEMLRVLGIADECRDIEGSVGEDVDDQPSRNSGDYLSHAEEGDNVATTFVDKDGQPHTVRSRYLIGCDGGSSRLSKAAGIKMIGGQMRDRIYLVHFRSHELAEKLAFGRSWPIFPIHSGFIIDQDDKDTFTAHYPVSKLPSGTRIDPHQVVYRTLDGEVKIDELLVHSEWTPYFSIAEKYYIDSLKVLLVGDAAHRSPPPGGRARDRTPAGEEIRAQIKQFIDNSGPDTIDLGIELDLRYYEHSPLIYHDGSGKHQWDVQRYISSTRPGCRAPHVFLKDGETSTYDLFGKGPEWTLINFINGNNPDQEETRKRGFYDCLQGHEIPSETGLRP</sequence>
<dbReference type="PANTHER" id="PTHR43004:SF21">
    <property type="entry name" value="FAD-BINDING DOMAIN-CONTAINING PROTEIN-RELATED"/>
    <property type="match status" value="1"/>
</dbReference>
<evidence type="ECO:0000259" key="5">
    <source>
        <dbReference type="Pfam" id="PF01494"/>
    </source>
</evidence>
<evidence type="ECO:0000256" key="4">
    <source>
        <dbReference type="SAM" id="MobiDB-lite"/>
    </source>
</evidence>
<accession>A0A017STK3</accession>
<keyword evidence="1" id="KW-0285">Flavoprotein</keyword>
<dbReference type="GO" id="GO:0071949">
    <property type="term" value="F:FAD binding"/>
    <property type="evidence" value="ECO:0007669"/>
    <property type="project" value="InterPro"/>
</dbReference>
<evidence type="ECO:0000256" key="3">
    <source>
        <dbReference type="ARBA" id="ARBA00023002"/>
    </source>
</evidence>
<dbReference type="EMBL" id="KK088411">
    <property type="protein sequence ID" value="EYE99605.1"/>
    <property type="molecule type" value="Genomic_DNA"/>
</dbReference>
<dbReference type="Pfam" id="PF01494">
    <property type="entry name" value="FAD_binding_3"/>
    <property type="match status" value="2"/>
</dbReference>
<dbReference type="HOGENOM" id="CLU_709749_0_0_1"/>
<dbReference type="InterPro" id="IPR050641">
    <property type="entry name" value="RIFMO-like"/>
</dbReference>
<gene>
    <name evidence="6" type="ORF">EURHEDRAFT_373531</name>
</gene>
<dbReference type="PANTHER" id="PTHR43004">
    <property type="entry name" value="TRK SYSTEM POTASSIUM UPTAKE PROTEIN"/>
    <property type="match status" value="1"/>
</dbReference>
<evidence type="ECO:0000313" key="6">
    <source>
        <dbReference type="EMBL" id="EYE99605.1"/>
    </source>
</evidence>
<dbReference type="STRING" id="1388766.A0A017STK3"/>